<evidence type="ECO:0000313" key="1">
    <source>
        <dbReference type="EMBL" id="AYV84921.1"/>
    </source>
</evidence>
<reference evidence="1" key="1">
    <citation type="submission" date="2018-10" db="EMBL/GenBank/DDBJ databases">
        <title>Hidden diversity of soil giant viruses.</title>
        <authorList>
            <person name="Schulz F."/>
            <person name="Alteio L."/>
            <person name="Goudeau D."/>
            <person name="Ryan E.M."/>
            <person name="Malmstrom R.R."/>
            <person name="Blanchard J."/>
            <person name="Woyke T."/>
        </authorList>
    </citation>
    <scope>NUCLEOTIDE SEQUENCE</scope>
    <source>
        <strain evidence="1">SAV1</strain>
    </source>
</reference>
<name>A0A3G5AF71_9VIRU</name>
<protein>
    <submittedName>
        <fullName evidence="1">Caspase domain protein</fullName>
    </submittedName>
</protein>
<dbReference type="PANTHER" id="PTHR48104">
    <property type="entry name" value="METACASPASE-4"/>
    <property type="match status" value="1"/>
</dbReference>
<accession>A0A3G5AF71</accession>
<organism evidence="1">
    <name type="scientific">Satyrvirus sp</name>
    <dbReference type="NCBI Taxonomy" id="2487771"/>
    <lineage>
        <taxon>Viruses</taxon>
        <taxon>Varidnaviria</taxon>
        <taxon>Bamfordvirae</taxon>
        <taxon>Nucleocytoviricota</taxon>
        <taxon>Megaviricetes</taxon>
        <taxon>Imitervirales</taxon>
        <taxon>Mimiviridae</taxon>
        <taxon>Megamimivirinae</taxon>
    </lineage>
</organism>
<dbReference type="Gene3D" id="3.40.50.12660">
    <property type="match status" value="1"/>
</dbReference>
<dbReference type="EMBL" id="MK072437">
    <property type="protein sequence ID" value="AYV84921.1"/>
    <property type="molecule type" value="Genomic_DNA"/>
</dbReference>
<dbReference type="InterPro" id="IPR050452">
    <property type="entry name" value="Metacaspase"/>
</dbReference>
<dbReference type="GO" id="GO:0004197">
    <property type="term" value="F:cysteine-type endopeptidase activity"/>
    <property type="evidence" value="ECO:0007669"/>
    <property type="project" value="TreeGrafter"/>
</dbReference>
<gene>
    <name evidence="1" type="ORF">Satyrvirus1_7</name>
</gene>
<dbReference type="PANTHER" id="PTHR48104:SF30">
    <property type="entry name" value="METACASPASE-1"/>
    <property type="match status" value="1"/>
</dbReference>
<dbReference type="GO" id="GO:0006508">
    <property type="term" value="P:proteolysis"/>
    <property type="evidence" value="ECO:0007669"/>
    <property type="project" value="TreeGrafter"/>
</dbReference>
<proteinExistence type="predicted"/>
<sequence>MDKCFRIWNLFQNSSNEIRTKALLIGINYLDRLSKYRSIRNIGNILKMKEFITTRKYFLPDDITTMTDDLDYDDKLYPTTKNIIAKLNDLLIFANDCPDKNKIFIVYSGHTVGITGSEDEKPSTTQALVTTDGIVSRYDFHDNFINKLSELTTVFVIVDSYNIQPFCELKYRHNYENGYTYTVVDTSIPTDCTCIILNACKYNDYLLNLLNDENIGEYNNNALIDAFLGIYNENISVRNLTYGIKQWFQKNNLKQVPHISSSSLIYINRVVIGSLFKTDNK</sequence>